<sequence length="63" mass="6953">MTNGEKQPKTLEVVVPMLVGKQVTIIEDGERLSSIQRQLTIRETGKLTLKLAPQGGAVIYMED</sequence>
<name>A0ABT5FDW8_9GAMM</name>
<evidence type="ECO:0000313" key="2">
    <source>
        <dbReference type="Proteomes" id="UP001528411"/>
    </source>
</evidence>
<dbReference type="EMBL" id="JAQOMS010000002">
    <property type="protein sequence ID" value="MDC2889743.1"/>
    <property type="molecule type" value="Genomic_DNA"/>
</dbReference>
<gene>
    <name evidence="1" type="ORF">PN838_14350</name>
</gene>
<accession>A0ABT5FDW8</accession>
<reference evidence="1 2" key="1">
    <citation type="submission" date="2023-01" db="EMBL/GenBank/DDBJ databases">
        <title>Psychrosphaera sp. nov., isolated from marine algae.</title>
        <authorList>
            <person name="Bayburt H."/>
            <person name="Choi B.J."/>
            <person name="Kim J.M."/>
            <person name="Choi D.G."/>
            <person name="Jeon C.O."/>
        </authorList>
    </citation>
    <scope>NUCLEOTIDE SEQUENCE [LARGE SCALE GENOMIC DNA]</scope>
    <source>
        <strain evidence="1 2">G1-22</strain>
    </source>
</reference>
<comment type="caution">
    <text evidence="1">The sequence shown here is derived from an EMBL/GenBank/DDBJ whole genome shotgun (WGS) entry which is preliminary data.</text>
</comment>
<organism evidence="1 2">
    <name type="scientific">Psychrosphaera algicola</name>
    <dbReference type="NCBI Taxonomy" id="3023714"/>
    <lineage>
        <taxon>Bacteria</taxon>
        <taxon>Pseudomonadati</taxon>
        <taxon>Pseudomonadota</taxon>
        <taxon>Gammaproteobacteria</taxon>
        <taxon>Alteromonadales</taxon>
        <taxon>Pseudoalteromonadaceae</taxon>
        <taxon>Psychrosphaera</taxon>
    </lineage>
</organism>
<keyword evidence="2" id="KW-1185">Reference proteome</keyword>
<protein>
    <submittedName>
        <fullName evidence="1">Uncharacterized protein</fullName>
    </submittedName>
</protein>
<dbReference type="Proteomes" id="UP001528411">
    <property type="component" value="Unassembled WGS sequence"/>
</dbReference>
<evidence type="ECO:0000313" key="1">
    <source>
        <dbReference type="EMBL" id="MDC2889743.1"/>
    </source>
</evidence>
<proteinExistence type="predicted"/>
<dbReference type="RefSeq" id="WP_272181118.1">
    <property type="nucleotide sequence ID" value="NZ_JAQOMS010000002.1"/>
</dbReference>